<dbReference type="EMBL" id="JACCFJ010000001">
    <property type="protein sequence ID" value="NYI81892.1"/>
    <property type="molecule type" value="Genomic_DNA"/>
</dbReference>
<protein>
    <submittedName>
        <fullName evidence="1">Uncharacterized protein</fullName>
    </submittedName>
</protein>
<reference evidence="1 2" key="1">
    <citation type="submission" date="2020-07" db="EMBL/GenBank/DDBJ databases">
        <title>Sequencing the genomes of 1000 actinobacteria strains.</title>
        <authorList>
            <person name="Klenk H.-P."/>
        </authorList>
    </citation>
    <scope>NUCLEOTIDE SEQUENCE [LARGE SCALE GENOMIC DNA]</scope>
    <source>
        <strain evidence="1 2">DSM 44065</strain>
    </source>
</reference>
<dbReference type="Proteomes" id="UP000587002">
    <property type="component" value="Unassembled WGS sequence"/>
</dbReference>
<evidence type="ECO:0000313" key="2">
    <source>
        <dbReference type="Proteomes" id="UP000587002"/>
    </source>
</evidence>
<gene>
    <name evidence="1" type="ORF">HNR68_000522</name>
</gene>
<organism evidence="1 2">
    <name type="scientific">Saccharopolyspora hordei</name>
    <dbReference type="NCBI Taxonomy" id="1838"/>
    <lineage>
        <taxon>Bacteria</taxon>
        <taxon>Bacillati</taxon>
        <taxon>Actinomycetota</taxon>
        <taxon>Actinomycetes</taxon>
        <taxon>Pseudonocardiales</taxon>
        <taxon>Pseudonocardiaceae</taxon>
        <taxon>Saccharopolyspora</taxon>
    </lineage>
</organism>
<accession>A0A853ABV3</accession>
<proteinExistence type="predicted"/>
<dbReference type="RefSeq" id="WP_179717280.1">
    <property type="nucleotide sequence ID" value="NZ_BAABFH010000001.1"/>
</dbReference>
<keyword evidence="2" id="KW-1185">Reference proteome</keyword>
<dbReference type="AlphaFoldDB" id="A0A853ABV3"/>
<sequence>MPEKRPGLVLHLAGVSQPLHIALAQEEADALRDVLADLMANGETKALATADGGSFAVNFAHVATAHVETTRSHAHAYGAPARGTGFRNG</sequence>
<name>A0A853ABV3_9PSEU</name>
<comment type="caution">
    <text evidence="1">The sequence shown here is derived from an EMBL/GenBank/DDBJ whole genome shotgun (WGS) entry which is preliminary data.</text>
</comment>
<evidence type="ECO:0000313" key="1">
    <source>
        <dbReference type="EMBL" id="NYI81892.1"/>
    </source>
</evidence>